<feature type="region of interest" description="Disordered" evidence="3">
    <location>
        <begin position="61"/>
        <end position="122"/>
    </location>
</feature>
<dbReference type="GO" id="GO:0035591">
    <property type="term" value="F:signaling adaptor activity"/>
    <property type="evidence" value="ECO:0007669"/>
    <property type="project" value="InterPro"/>
</dbReference>
<name>A0A2J8IJP3_PANTR</name>
<feature type="compositionally biased region" description="Pro residues" evidence="3">
    <location>
        <begin position="111"/>
        <end position="122"/>
    </location>
</feature>
<evidence type="ECO:0000313" key="6">
    <source>
        <dbReference type="Proteomes" id="UP000236370"/>
    </source>
</evidence>
<dbReference type="GO" id="GO:0007165">
    <property type="term" value="P:signal transduction"/>
    <property type="evidence" value="ECO:0007669"/>
    <property type="project" value="InterPro"/>
</dbReference>
<dbReference type="Proteomes" id="UP000236370">
    <property type="component" value="Unassembled WGS sequence"/>
</dbReference>
<evidence type="ECO:0000259" key="4">
    <source>
        <dbReference type="PROSITE" id="PS50003"/>
    </source>
</evidence>
<dbReference type="InterPro" id="IPR011993">
    <property type="entry name" value="PH-like_dom_sf"/>
</dbReference>
<proteinExistence type="predicted"/>
<organism evidence="5 6">
    <name type="scientific">Pan troglodytes</name>
    <name type="common">Chimpanzee</name>
    <dbReference type="NCBI Taxonomy" id="9598"/>
    <lineage>
        <taxon>Eukaryota</taxon>
        <taxon>Metazoa</taxon>
        <taxon>Chordata</taxon>
        <taxon>Craniata</taxon>
        <taxon>Vertebrata</taxon>
        <taxon>Euteleostomi</taxon>
        <taxon>Mammalia</taxon>
        <taxon>Eutheria</taxon>
        <taxon>Euarchontoglires</taxon>
        <taxon>Primates</taxon>
        <taxon>Haplorrhini</taxon>
        <taxon>Catarrhini</taxon>
        <taxon>Hominidae</taxon>
        <taxon>Pan</taxon>
    </lineage>
</organism>
<dbReference type="InterPro" id="IPR001849">
    <property type="entry name" value="PH_domain"/>
</dbReference>
<feature type="domain" description="PH" evidence="4">
    <location>
        <begin position="1"/>
        <end position="40"/>
    </location>
</feature>
<dbReference type="SUPFAM" id="SSF50729">
    <property type="entry name" value="PH domain-like"/>
    <property type="match status" value="1"/>
</dbReference>
<dbReference type="Gene3D" id="2.30.29.30">
    <property type="entry name" value="Pleckstrin-homology domain (PH domain)/Phosphotyrosine-binding domain (PTB)"/>
    <property type="match status" value="1"/>
</dbReference>
<gene>
    <name evidence="5" type="ORF">CK820_G0056886</name>
</gene>
<evidence type="ECO:0000256" key="3">
    <source>
        <dbReference type="SAM" id="MobiDB-lite"/>
    </source>
</evidence>
<reference evidence="5 6" key="1">
    <citation type="submission" date="2017-12" db="EMBL/GenBank/DDBJ databases">
        <title>High-resolution comparative analysis of great ape genomes.</title>
        <authorList>
            <person name="Pollen A."/>
            <person name="Hastie A."/>
            <person name="Hormozdiari F."/>
            <person name="Dougherty M."/>
            <person name="Liu R."/>
            <person name="Chaisson M."/>
            <person name="Hoppe E."/>
            <person name="Hill C."/>
            <person name="Pang A."/>
            <person name="Hillier L."/>
            <person name="Baker C."/>
            <person name="Armstrong J."/>
            <person name="Shendure J."/>
            <person name="Paten B."/>
            <person name="Wilson R."/>
            <person name="Chao H."/>
            <person name="Schneider V."/>
            <person name="Ventura M."/>
            <person name="Kronenberg Z."/>
            <person name="Murali S."/>
            <person name="Gordon D."/>
            <person name="Cantsilieris S."/>
            <person name="Munson K."/>
            <person name="Nelson B."/>
            <person name="Raja A."/>
            <person name="Underwood J."/>
            <person name="Diekhans M."/>
            <person name="Fiddes I."/>
            <person name="Haussler D."/>
            <person name="Eichler E."/>
        </authorList>
    </citation>
    <scope>NUCLEOTIDE SEQUENCE [LARGE SCALE GENOMIC DNA]</scope>
    <source>
        <strain evidence="5">Yerkes chimp pedigree #C0471</strain>
    </source>
</reference>
<evidence type="ECO:0000313" key="5">
    <source>
        <dbReference type="EMBL" id="PNI10743.1"/>
    </source>
</evidence>
<sequence>MPDRENTFVVKVEGPSEYILETVDAQHVKAWVSDIQECLSPGENTDSLELSCLNHSESLPSQDLLLGPSESNDRLSQGAYGGLSDRPSASISPSSASIAASHFDSMELLPPELPPRIPIEEG</sequence>
<protein>
    <submittedName>
        <fullName evidence="5">SH2B1 isoform 13</fullName>
    </submittedName>
</protein>
<dbReference type="EMBL" id="NBAG03002696">
    <property type="protein sequence ID" value="PNI10743.1"/>
    <property type="molecule type" value="Genomic_DNA"/>
</dbReference>
<feature type="non-terminal residue" evidence="5">
    <location>
        <position position="122"/>
    </location>
</feature>
<accession>A0A2J8IJP3</accession>
<comment type="caution">
    <text evidence="5">The sequence shown here is derived from an EMBL/GenBank/DDBJ whole genome shotgun (WGS) entry which is preliminary data.</text>
</comment>
<keyword evidence="1" id="KW-0597">Phosphoprotein</keyword>
<evidence type="ECO:0000256" key="1">
    <source>
        <dbReference type="ARBA" id="ARBA00022553"/>
    </source>
</evidence>
<dbReference type="PROSITE" id="PS50003">
    <property type="entry name" value="PH_DOMAIN"/>
    <property type="match status" value="1"/>
</dbReference>
<dbReference type="PANTHER" id="PTHR10872:SF3">
    <property type="entry name" value="SH2B ADAPTER PROTEIN 1"/>
    <property type="match status" value="1"/>
</dbReference>
<evidence type="ECO:0000256" key="2">
    <source>
        <dbReference type="ARBA" id="ARBA00022999"/>
    </source>
</evidence>
<feature type="compositionally biased region" description="Low complexity" evidence="3">
    <location>
        <begin position="87"/>
        <end position="101"/>
    </location>
</feature>
<dbReference type="PANTHER" id="PTHR10872">
    <property type="entry name" value="SH2B ADAPTER PROTEIN"/>
    <property type="match status" value="1"/>
</dbReference>
<dbReference type="InterPro" id="IPR030523">
    <property type="entry name" value="SH2B"/>
</dbReference>
<keyword evidence="2" id="KW-0727">SH2 domain</keyword>
<dbReference type="AlphaFoldDB" id="A0A2J8IJP3"/>